<feature type="signal peptide" evidence="1">
    <location>
        <begin position="1"/>
        <end position="18"/>
    </location>
</feature>
<dbReference type="InterPro" id="IPR029058">
    <property type="entry name" value="AB_hydrolase_fold"/>
</dbReference>
<dbReference type="PROSITE" id="PS51257">
    <property type="entry name" value="PROKAR_LIPOPROTEIN"/>
    <property type="match status" value="1"/>
</dbReference>
<dbReference type="InterPro" id="IPR005152">
    <property type="entry name" value="Lipase_secreted"/>
</dbReference>
<dbReference type="Proteomes" id="UP000326565">
    <property type="component" value="Unassembled WGS sequence"/>
</dbReference>
<keyword evidence="3" id="KW-1185">Reference proteome</keyword>
<dbReference type="PANTHER" id="PTHR34853:SF1">
    <property type="entry name" value="LIPASE 5"/>
    <property type="match status" value="1"/>
</dbReference>
<dbReference type="AlphaFoldDB" id="A0A5N5X9N1"/>
<dbReference type="EMBL" id="ML732183">
    <property type="protein sequence ID" value="KAB8076224.1"/>
    <property type="molecule type" value="Genomic_DNA"/>
</dbReference>
<keyword evidence="1" id="KW-0732">Signal</keyword>
<organism evidence="2 3">
    <name type="scientific">Aspergillus leporis</name>
    <dbReference type="NCBI Taxonomy" id="41062"/>
    <lineage>
        <taxon>Eukaryota</taxon>
        <taxon>Fungi</taxon>
        <taxon>Dikarya</taxon>
        <taxon>Ascomycota</taxon>
        <taxon>Pezizomycotina</taxon>
        <taxon>Eurotiomycetes</taxon>
        <taxon>Eurotiomycetidae</taxon>
        <taxon>Eurotiales</taxon>
        <taxon>Aspergillaceae</taxon>
        <taxon>Aspergillus</taxon>
        <taxon>Aspergillus subgen. Circumdati</taxon>
    </lineage>
</organism>
<dbReference type="GO" id="GO:0016042">
    <property type="term" value="P:lipid catabolic process"/>
    <property type="evidence" value="ECO:0007669"/>
    <property type="project" value="InterPro"/>
</dbReference>
<dbReference type="OrthoDB" id="5382058at2759"/>
<protein>
    <submittedName>
        <fullName evidence="2">Uncharacterized protein</fullName>
    </submittedName>
</protein>
<reference evidence="2 3" key="1">
    <citation type="submission" date="2019-04" db="EMBL/GenBank/DDBJ databases">
        <title>Friends and foes A comparative genomics study of 23 Aspergillus species from section Flavi.</title>
        <authorList>
            <consortium name="DOE Joint Genome Institute"/>
            <person name="Kjaerbolling I."/>
            <person name="Vesth T."/>
            <person name="Frisvad J.C."/>
            <person name="Nybo J.L."/>
            <person name="Theobald S."/>
            <person name="Kildgaard S."/>
            <person name="Isbrandt T."/>
            <person name="Kuo A."/>
            <person name="Sato A."/>
            <person name="Lyhne E.K."/>
            <person name="Kogle M.E."/>
            <person name="Wiebenga A."/>
            <person name="Kun R.S."/>
            <person name="Lubbers R.J."/>
            <person name="Makela M.R."/>
            <person name="Barry K."/>
            <person name="Chovatia M."/>
            <person name="Clum A."/>
            <person name="Daum C."/>
            <person name="Haridas S."/>
            <person name="He G."/>
            <person name="LaButti K."/>
            <person name="Lipzen A."/>
            <person name="Mondo S."/>
            <person name="Riley R."/>
            <person name="Salamov A."/>
            <person name="Simmons B.A."/>
            <person name="Magnuson J.K."/>
            <person name="Henrissat B."/>
            <person name="Mortensen U.H."/>
            <person name="Larsen T.O."/>
            <person name="Devries R.P."/>
            <person name="Grigoriev I.V."/>
            <person name="Machida M."/>
            <person name="Baker S.E."/>
            <person name="Andersen M.R."/>
        </authorList>
    </citation>
    <scope>NUCLEOTIDE SEQUENCE [LARGE SCALE GENOMIC DNA]</scope>
    <source>
        <strain evidence="2 3">CBS 151.66</strain>
    </source>
</reference>
<name>A0A5N5X9N1_9EURO</name>
<feature type="chain" id="PRO_5024825788" evidence="1">
    <location>
        <begin position="19"/>
        <end position="219"/>
    </location>
</feature>
<evidence type="ECO:0000313" key="3">
    <source>
        <dbReference type="Proteomes" id="UP000326565"/>
    </source>
</evidence>
<sequence length="219" mass="23862">MQLRPSLTAAFLAIAACAKNCGPACQANLQHTNAANLKTFGASPKRNNSQISGGASVYKFQYTSQDANGSPVPATGFTTLPFVRRHKDPFKLVAFAHGTTGVFRGCAPSTASYLYDYNIWTPLLSVGYAVVATNYVGLRNGMSKHKYIASAANTIVVYWSIAAALKAFPNDLTPSVTPRVAALCTRYQSMNWFGKTPVDTWVTFPLLHHQALRFSYRKL</sequence>
<dbReference type="Gene3D" id="3.40.50.1820">
    <property type="entry name" value="alpha/beta hydrolase"/>
    <property type="match status" value="1"/>
</dbReference>
<dbReference type="GO" id="GO:0004806">
    <property type="term" value="F:triacylglycerol lipase activity"/>
    <property type="evidence" value="ECO:0007669"/>
    <property type="project" value="InterPro"/>
</dbReference>
<evidence type="ECO:0000256" key="1">
    <source>
        <dbReference type="SAM" id="SignalP"/>
    </source>
</evidence>
<dbReference type="PANTHER" id="PTHR34853">
    <property type="match status" value="1"/>
</dbReference>
<evidence type="ECO:0000313" key="2">
    <source>
        <dbReference type="EMBL" id="KAB8076224.1"/>
    </source>
</evidence>
<proteinExistence type="predicted"/>
<gene>
    <name evidence="2" type="ORF">BDV29DRAFT_154851</name>
</gene>
<accession>A0A5N5X9N1</accession>